<dbReference type="RefSeq" id="WP_315605205.1">
    <property type="nucleotide sequence ID" value="NZ_CP130318.1"/>
</dbReference>
<sequence>MKRQRKTVLIKAGGAKKRTGVKATLETFTVSGDVGGSHSFVINPGFRNTQDIFVPVPGGQSLHLDLARFFLRSSNLRLRIRVSDAENPTKPSFRPRQITSPTRAGQFGNRVLLVNNFSDFAEVRLTVSVVAVARATVRPSDGWSLLFSIRKP</sequence>
<reference evidence="1 2" key="1">
    <citation type="submission" date="2022-02" db="EMBL/GenBank/DDBJ databases">
        <title>Paenibacillus sp. MBLB1776 Whole Genome Shotgun Sequencing.</title>
        <authorList>
            <person name="Hwang C.Y."/>
            <person name="Cho E.-S."/>
            <person name="Seo M.-J."/>
        </authorList>
    </citation>
    <scope>NUCLEOTIDE SEQUENCE [LARGE SCALE GENOMIC DNA]</scope>
    <source>
        <strain evidence="1 2">MBLB1776</strain>
    </source>
</reference>
<evidence type="ECO:0000313" key="1">
    <source>
        <dbReference type="EMBL" id="WNQ11429.1"/>
    </source>
</evidence>
<dbReference type="EMBL" id="CP130318">
    <property type="protein sequence ID" value="WNQ11429.1"/>
    <property type="molecule type" value="Genomic_DNA"/>
</dbReference>
<organism evidence="1 2">
    <name type="scientific">Paenibacillus aurantius</name>
    <dbReference type="NCBI Taxonomy" id="2918900"/>
    <lineage>
        <taxon>Bacteria</taxon>
        <taxon>Bacillati</taxon>
        <taxon>Bacillota</taxon>
        <taxon>Bacilli</taxon>
        <taxon>Bacillales</taxon>
        <taxon>Paenibacillaceae</taxon>
        <taxon>Paenibacillus</taxon>
    </lineage>
</organism>
<gene>
    <name evidence="1" type="ORF">MJA45_28170</name>
</gene>
<dbReference type="KEGG" id="paun:MJA45_28170"/>
<proteinExistence type="predicted"/>
<evidence type="ECO:0000313" key="2">
    <source>
        <dbReference type="Proteomes" id="UP001305702"/>
    </source>
</evidence>
<keyword evidence="2" id="KW-1185">Reference proteome</keyword>
<name>A0AA96RHS3_9BACL</name>
<dbReference type="Proteomes" id="UP001305702">
    <property type="component" value="Chromosome"/>
</dbReference>
<protein>
    <submittedName>
        <fullName evidence="1">Uncharacterized protein</fullName>
    </submittedName>
</protein>
<accession>A0AA96RHS3</accession>
<dbReference type="AlphaFoldDB" id="A0AA96RHS3"/>